<gene>
    <name evidence="1" type="ORF">C1645_743520</name>
</gene>
<evidence type="ECO:0000313" key="1">
    <source>
        <dbReference type="EMBL" id="RIA82798.1"/>
    </source>
</evidence>
<name>A0A397SA00_9GLOM</name>
<reference evidence="1 2" key="1">
    <citation type="submission" date="2018-06" db="EMBL/GenBank/DDBJ databases">
        <title>Comparative genomics reveals the genomic features of Rhizophagus irregularis, R. cerebriforme, R. diaphanum and Gigaspora rosea, and their symbiotic lifestyle signature.</title>
        <authorList>
            <person name="Morin E."/>
            <person name="San Clemente H."/>
            <person name="Chen E.C.H."/>
            <person name="De La Providencia I."/>
            <person name="Hainaut M."/>
            <person name="Kuo A."/>
            <person name="Kohler A."/>
            <person name="Murat C."/>
            <person name="Tang N."/>
            <person name="Roy S."/>
            <person name="Loubradou J."/>
            <person name="Henrissat B."/>
            <person name="Grigoriev I.V."/>
            <person name="Corradi N."/>
            <person name="Roux C."/>
            <person name="Martin F.M."/>
        </authorList>
    </citation>
    <scope>NUCLEOTIDE SEQUENCE [LARGE SCALE GENOMIC DNA]</scope>
    <source>
        <strain evidence="1 2">DAOM 227022</strain>
    </source>
</reference>
<proteinExistence type="predicted"/>
<keyword evidence="2" id="KW-1185">Reference proteome</keyword>
<accession>A0A397SA00</accession>
<organism evidence="1 2">
    <name type="scientific">Glomus cerebriforme</name>
    <dbReference type="NCBI Taxonomy" id="658196"/>
    <lineage>
        <taxon>Eukaryota</taxon>
        <taxon>Fungi</taxon>
        <taxon>Fungi incertae sedis</taxon>
        <taxon>Mucoromycota</taxon>
        <taxon>Glomeromycotina</taxon>
        <taxon>Glomeromycetes</taxon>
        <taxon>Glomerales</taxon>
        <taxon>Glomeraceae</taxon>
        <taxon>Glomus</taxon>
    </lineage>
</organism>
<evidence type="ECO:0000313" key="2">
    <source>
        <dbReference type="Proteomes" id="UP000265703"/>
    </source>
</evidence>
<dbReference type="AlphaFoldDB" id="A0A397SA00"/>
<dbReference type="EMBL" id="QKYT01000628">
    <property type="protein sequence ID" value="RIA82798.1"/>
    <property type="molecule type" value="Genomic_DNA"/>
</dbReference>
<dbReference type="Proteomes" id="UP000265703">
    <property type="component" value="Unassembled WGS sequence"/>
</dbReference>
<sequence length="229" mass="26651">MTDIGEKMTSTVEKMMFENRIMKLSADEHLSNVYPIPELLMSEIMKITNLEENNNAKGKGELSTDANLSLWTNTNYGYYEDADILSVNFTRKADVLRDYCDHIDDLLICYVLNNKIISVQIFHASALLYCHLFDYNKMIDNKPPLCLYSVYCEDRDELSVYFTDYPSTKRLQSIEVEKDIILQMSDDGKLVALLFCNANVRIAKEFSKEDRERLREKYKLRTLVLNSSK</sequence>
<protein>
    <submittedName>
        <fullName evidence="1">Uncharacterized protein</fullName>
    </submittedName>
</protein>
<comment type="caution">
    <text evidence="1">The sequence shown here is derived from an EMBL/GenBank/DDBJ whole genome shotgun (WGS) entry which is preliminary data.</text>
</comment>
<dbReference type="OrthoDB" id="2308031at2759"/>